<dbReference type="Gene3D" id="3.40.1390.30">
    <property type="entry name" value="NIF3 (NGG1p interacting factor 3)-like"/>
    <property type="match status" value="1"/>
</dbReference>
<proteinExistence type="inferred from homology"/>
<evidence type="ECO:0000256" key="1">
    <source>
        <dbReference type="ARBA" id="ARBA00006964"/>
    </source>
</evidence>
<dbReference type="InterPro" id="IPR002678">
    <property type="entry name" value="DUF34/NIF3"/>
</dbReference>
<comment type="caution">
    <text evidence="3">The sequence shown here is derived from an EMBL/GenBank/DDBJ whole genome shotgun (WGS) entry which is preliminary data.</text>
</comment>
<dbReference type="SUPFAM" id="SSF102705">
    <property type="entry name" value="NIF3 (NGG1p interacting factor 3)-like"/>
    <property type="match status" value="1"/>
</dbReference>
<dbReference type="AlphaFoldDB" id="A0A2R6RI88"/>
<dbReference type="OrthoDB" id="3345469at2759"/>
<dbReference type="PANTHER" id="PTHR13799">
    <property type="entry name" value="NGG1 INTERACTING FACTOR 3"/>
    <property type="match status" value="1"/>
</dbReference>
<keyword evidence="2" id="KW-0479">Metal-binding</keyword>
<accession>A0A2R6RI88</accession>
<sequence>MPLIQNGTYLLGSLTTAVTEEALATPTSCIITYHPPIFKPLTSLTLSKPLQANLLRCAASNISVYCPHTSLDSVNGGINDWLTSAFGEKDRGEISVRYIGEELEGGIGGQARLVTLPSPISMKEVERKIKNLLKLEQIQVAYLPGQDPSAQTVRSIGICAGSGGDMLLGASADVYFTGEMAHHDVLAAVASGHNVVLCGHTNTERGYLPILAQKLSAQLKNEVGTVSNSQQASDLRTWEVYVSEMDKHPLQIV</sequence>
<dbReference type="GO" id="GO:0005739">
    <property type="term" value="C:mitochondrion"/>
    <property type="evidence" value="ECO:0007669"/>
    <property type="project" value="TreeGrafter"/>
</dbReference>
<dbReference type="PANTHER" id="PTHR13799:SF13">
    <property type="entry name" value="NIF3-LIKE PROTEIN 1"/>
    <property type="match status" value="1"/>
</dbReference>
<reference evidence="3 4" key="1">
    <citation type="submission" date="2018-02" db="EMBL/GenBank/DDBJ databases">
        <title>Genome sequence of the basidiomycete white-rot fungus Phlebia centrifuga.</title>
        <authorList>
            <person name="Granchi Z."/>
            <person name="Peng M."/>
            <person name="de Vries R.P."/>
            <person name="Hilden K."/>
            <person name="Makela M.R."/>
            <person name="Grigoriev I."/>
            <person name="Riley R."/>
        </authorList>
    </citation>
    <scope>NUCLEOTIDE SEQUENCE [LARGE SCALE GENOMIC DNA]</scope>
    <source>
        <strain evidence="3 4">FBCC195</strain>
    </source>
</reference>
<organism evidence="3 4">
    <name type="scientific">Hermanssonia centrifuga</name>
    <dbReference type="NCBI Taxonomy" id="98765"/>
    <lineage>
        <taxon>Eukaryota</taxon>
        <taxon>Fungi</taxon>
        <taxon>Dikarya</taxon>
        <taxon>Basidiomycota</taxon>
        <taxon>Agaricomycotina</taxon>
        <taxon>Agaricomycetes</taxon>
        <taxon>Polyporales</taxon>
        <taxon>Meruliaceae</taxon>
        <taxon>Hermanssonia</taxon>
    </lineage>
</organism>
<comment type="similarity">
    <text evidence="1">Belongs to the GTP cyclohydrolase I type 2/NIF3 family.</text>
</comment>
<evidence type="ECO:0008006" key="5">
    <source>
        <dbReference type="Google" id="ProtNLM"/>
    </source>
</evidence>
<evidence type="ECO:0000313" key="3">
    <source>
        <dbReference type="EMBL" id="PSS29740.1"/>
    </source>
</evidence>
<dbReference type="FunFam" id="3.40.1390.30:FF:000001">
    <property type="entry name" value="GTP cyclohydrolase 1 type 2"/>
    <property type="match status" value="1"/>
</dbReference>
<protein>
    <recommendedName>
        <fullName evidence="5">NGG1p interacting factor 3</fullName>
    </recommendedName>
</protein>
<dbReference type="EMBL" id="MLYV02000256">
    <property type="protein sequence ID" value="PSS29740.1"/>
    <property type="molecule type" value="Genomic_DNA"/>
</dbReference>
<dbReference type="Proteomes" id="UP000186601">
    <property type="component" value="Unassembled WGS sequence"/>
</dbReference>
<gene>
    <name evidence="3" type="ORF">PHLCEN_2v2888</name>
</gene>
<feature type="binding site" evidence="2">
    <location>
        <position position="200"/>
    </location>
    <ligand>
        <name>a divalent metal cation</name>
        <dbReference type="ChEBI" id="CHEBI:60240"/>
        <label>1</label>
    </ligand>
</feature>
<feature type="binding site" evidence="2">
    <location>
        <position position="204"/>
    </location>
    <ligand>
        <name>a divalent metal cation</name>
        <dbReference type="ChEBI" id="CHEBI:60240"/>
        <label>1</label>
    </ligand>
</feature>
<name>A0A2R6RI88_9APHY</name>
<dbReference type="InterPro" id="IPR036069">
    <property type="entry name" value="DUF34/NIF3_sf"/>
</dbReference>
<keyword evidence="4" id="KW-1185">Reference proteome</keyword>
<evidence type="ECO:0000256" key="2">
    <source>
        <dbReference type="PIRSR" id="PIRSR602678-1"/>
    </source>
</evidence>
<dbReference type="STRING" id="98765.A0A2R6RI88"/>
<dbReference type="Pfam" id="PF01784">
    <property type="entry name" value="DUF34_NIF3"/>
    <property type="match status" value="1"/>
</dbReference>
<feature type="binding site" evidence="2">
    <location>
        <position position="72"/>
    </location>
    <ligand>
        <name>a divalent metal cation</name>
        <dbReference type="ChEBI" id="CHEBI:60240"/>
        <label>1</label>
    </ligand>
</feature>
<dbReference type="GO" id="GO:0046872">
    <property type="term" value="F:metal ion binding"/>
    <property type="evidence" value="ECO:0007669"/>
    <property type="project" value="UniProtKB-KW"/>
</dbReference>
<evidence type="ECO:0000313" key="4">
    <source>
        <dbReference type="Proteomes" id="UP000186601"/>
    </source>
</evidence>
<feature type="binding site" evidence="2">
    <location>
        <position position="34"/>
    </location>
    <ligand>
        <name>a divalent metal cation</name>
        <dbReference type="ChEBI" id="CHEBI:60240"/>
        <label>1</label>
    </ligand>
</feature>